<evidence type="ECO:0000256" key="1">
    <source>
        <dbReference type="ARBA" id="ARBA00004533"/>
    </source>
</evidence>
<evidence type="ECO:0000256" key="3">
    <source>
        <dbReference type="ARBA" id="ARBA00022519"/>
    </source>
</evidence>
<dbReference type="Proteomes" id="UP000784128">
    <property type="component" value="Unassembled WGS sequence"/>
</dbReference>
<evidence type="ECO:0000256" key="4">
    <source>
        <dbReference type="ARBA" id="ARBA00022692"/>
    </source>
</evidence>
<evidence type="ECO:0000313" key="9">
    <source>
        <dbReference type="Proteomes" id="UP000784128"/>
    </source>
</evidence>
<name>A0ABS5U6X1_9BACT</name>
<feature type="transmembrane region" description="Helical" evidence="7">
    <location>
        <begin position="96"/>
        <end position="124"/>
    </location>
</feature>
<keyword evidence="2" id="KW-1003">Cell membrane</keyword>
<keyword evidence="5 7" id="KW-1133">Transmembrane helix</keyword>
<protein>
    <submittedName>
        <fullName evidence="8">Paraquat-inducible protein A</fullName>
    </submittedName>
</protein>
<dbReference type="InterPro" id="IPR051800">
    <property type="entry name" value="PqiA-PqiB_transport"/>
</dbReference>
<accession>A0ABS5U6X1</accession>
<dbReference type="EMBL" id="JAHDYS010000004">
    <property type="protein sequence ID" value="MBT1071393.1"/>
    <property type="molecule type" value="Genomic_DNA"/>
</dbReference>
<reference evidence="8 9" key="1">
    <citation type="submission" date="2021-05" db="EMBL/GenBank/DDBJ databases">
        <title>The draft genome of Geobacter chapellei DSM 13688.</title>
        <authorList>
            <person name="Xu Z."/>
            <person name="Masuda Y."/>
            <person name="Itoh H."/>
            <person name="Senoo K."/>
        </authorList>
    </citation>
    <scope>NUCLEOTIDE SEQUENCE [LARGE SCALE GENOMIC DNA]</scope>
    <source>
        <strain evidence="8 9">DSM 13688</strain>
    </source>
</reference>
<evidence type="ECO:0000313" key="8">
    <source>
        <dbReference type="EMBL" id="MBT1071393.1"/>
    </source>
</evidence>
<keyword evidence="4 7" id="KW-0812">Transmembrane</keyword>
<feature type="transmembrane region" description="Helical" evidence="7">
    <location>
        <begin position="145"/>
        <end position="166"/>
    </location>
</feature>
<evidence type="ECO:0000256" key="5">
    <source>
        <dbReference type="ARBA" id="ARBA00022989"/>
    </source>
</evidence>
<dbReference type="RefSeq" id="WP_214297097.1">
    <property type="nucleotide sequence ID" value="NZ_JAHDYS010000004.1"/>
</dbReference>
<dbReference type="PANTHER" id="PTHR30462:SF3">
    <property type="entry name" value="INTERMEMBRANE TRANSPORT PROTEIN PQIA"/>
    <property type="match status" value="1"/>
</dbReference>
<keyword evidence="3" id="KW-0997">Cell inner membrane</keyword>
<evidence type="ECO:0000256" key="6">
    <source>
        <dbReference type="ARBA" id="ARBA00023136"/>
    </source>
</evidence>
<keyword evidence="9" id="KW-1185">Reference proteome</keyword>
<gene>
    <name evidence="8" type="ORF">KJB30_06345</name>
</gene>
<organism evidence="8 9">
    <name type="scientific">Pelotalea chapellei</name>
    <dbReference type="NCBI Taxonomy" id="44671"/>
    <lineage>
        <taxon>Bacteria</taxon>
        <taxon>Pseudomonadati</taxon>
        <taxon>Thermodesulfobacteriota</taxon>
        <taxon>Desulfuromonadia</taxon>
        <taxon>Geobacterales</taxon>
        <taxon>Geobacteraceae</taxon>
        <taxon>Pelotalea</taxon>
    </lineage>
</organism>
<keyword evidence="6 7" id="KW-0472">Membrane</keyword>
<feature type="transmembrane region" description="Helical" evidence="7">
    <location>
        <begin position="172"/>
        <end position="191"/>
    </location>
</feature>
<feature type="transmembrane region" description="Helical" evidence="7">
    <location>
        <begin position="52"/>
        <end position="76"/>
    </location>
</feature>
<comment type="subcellular location">
    <subcellularLocation>
        <location evidence="1">Cell inner membrane</location>
    </subcellularLocation>
</comment>
<dbReference type="PANTHER" id="PTHR30462">
    <property type="entry name" value="INTERMEMBRANE TRANSPORT PROTEIN PQIB-RELATED"/>
    <property type="match status" value="1"/>
</dbReference>
<sequence length="215" mass="23783">MTQNNATAFELNIVSCQECGLLVRNSPSPANSCPRCATALYPRKVHSVSRTWALMLAAAILYIPANLLPIMVTTSLNGTQRDTILSGIISLWTSGSWGISVIVFIASITVPLLKIFVLALLLYGTQRRPGWQPQQLTRLYRLVKVVGRWSMLDIYVITILTALVQFPMVARVNVGPAAIPFAAVVVLTMLATMQFDPRLIWDACDKRDGHDRKTE</sequence>
<evidence type="ECO:0000256" key="7">
    <source>
        <dbReference type="SAM" id="Phobius"/>
    </source>
</evidence>
<evidence type="ECO:0000256" key="2">
    <source>
        <dbReference type="ARBA" id="ARBA00022475"/>
    </source>
</evidence>
<dbReference type="InterPro" id="IPR007498">
    <property type="entry name" value="PqiA-like"/>
</dbReference>
<proteinExistence type="predicted"/>
<comment type="caution">
    <text evidence="8">The sequence shown here is derived from an EMBL/GenBank/DDBJ whole genome shotgun (WGS) entry which is preliminary data.</text>
</comment>
<dbReference type="Pfam" id="PF04403">
    <property type="entry name" value="PqiA"/>
    <property type="match status" value="1"/>
</dbReference>